<dbReference type="EMBL" id="JACOOY010000001">
    <property type="protein sequence ID" value="MBC5663887.1"/>
    <property type="molecule type" value="Genomic_DNA"/>
</dbReference>
<gene>
    <name evidence="1" type="ORF">H8S07_01110</name>
</gene>
<evidence type="ECO:0000313" key="2">
    <source>
        <dbReference type="Proteomes" id="UP000647235"/>
    </source>
</evidence>
<accession>A0ABR7ERC7</accession>
<comment type="caution">
    <text evidence="1">The sequence shown here is derived from an EMBL/GenBank/DDBJ whole genome shotgun (WGS) entry which is preliminary data.</text>
</comment>
<protein>
    <submittedName>
        <fullName evidence="1">Uncharacterized protein</fullName>
    </submittedName>
</protein>
<name>A0ABR7ERC7_9FIRM</name>
<organism evidence="1 2">
    <name type="scientific">Dorea hominis</name>
    <dbReference type="NCBI Taxonomy" id="2763040"/>
    <lineage>
        <taxon>Bacteria</taxon>
        <taxon>Bacillati</taxon>
        <taxon>Bacillota</taxon>
        <taxon>Clostridia</taxon>
        <taxon>Lachnospirales</taxon>
        <taxon>Lachnospiraceae</taxon>
        <taxon>Dorea</taxon>
    </lineage>
</organism>
<sequence>MKSVELRRVDEEYRLHLQAFLNFKAKAKKKAGKDKLRPVYANFKKFFDYEKEVNRVLGKNKTDSRFVGIGKLLKKQ</sequence>
<proteinExistence type="predicted"/>
<dbReference type="Proteomes" id="UP000647235">
    <property type="component" value="Unassembled WGS sequence"/>
</dbReference>
<reference evidence="1 2" key="1">
    <citation type="submission" date="2020-08" db="EMBL/GenBank/DDBJ databases">
        <title>Genome public.</title>
        <authorList>
            <person name="Liu C."/>
            <person name="Sun Q."/>
        </authorList>
    </citation>
    <scope>NUCLEOTIDE SEQUENCE [LARGE SCALE GENOMIC DNA]</scope>
    <source>
        <strain evidence="1 2">NSJ-36</strain>
    </source>
</reference>
<evidence type="ECO:0000313" key="1">
    <source>
        <dbReference type="EMBL" id="MBC5663887.1"/>
    </source>
</evidence>
<keyword evidence="2" id="KW-1185">Reference proteome</keyword>